<dbReference type="Gene3D" id="3.90.1180.10">
    <property type="entry name" value="Ribosomal protein L13"/>
    <property type="match status" value="1"/>
</dbReference>
<dbReference type="SUPFAM" id="SSF52161">
    <property type="entry name" value="Ribosomal protein L13"/>
    <property type="match status" value="1"/>
</dbReference>
<dbReference type="HAMAP" id="MF_01366">
    <property type="entry name" value="Ribosomal_uL13"/>
    <property type="match status" value="1"/>
</dbReference>
<dbReference type="PANTHER" id="PTHR11545">
    <property type="entry name" value="RIBOSOMAL PROTEIN L13"/>
    <property type="match status" value="1"/>
</dbReference>
<comment type="caution">
    <text evidence="4">The sequence shown here is derived from an EMBL/GenBank/DDBJ whole genome shotgun (WGS) entry which is preliminary data.</text>
</comment>
<evidence type="ECO:0008006" key="6">
    <source>
        <dbReference type="Google" id="ProtNLM"/>
    </source>
</evidence>
<evidence type="ECO:0000256" key="3">
    <source>
        <dbReference type="ARBA" id="ARBA00023274"/>
    </source>
</evidence>
<reference evidence="4 5" key="1">
    <citation type="journal article" date="2023" name="Commun. Biol.">
        <title>Genome analysis of Parmales, the sister group of diatoms, reveals the evolutionary specialization of diatoms from phago-mixotrophs to photoautotrophs.</title>
        <authorList>
            <person name="Ban H."/>
            <person name="Sato S."/>
            <person name="Yoshikawa S."/>
            <person name="Yamada K."/>
            <person name="Nakamura Y."/>
            <person name="Ichinomiya M."/>
            <person name="Sato N."/>
            <person name="Blanc-Mathieu R."/>
            <person name="Endo H."/>
            <person name="Kuwata A."/>
            <person name="Ogata H."/>
        </authorList>
    </citation>
    <scope>NUCLEOTIDE SEQUENCE [LARGE SCALE GENOMIC DNA]</scope>
</reference>
<evidence type="ECO:0000313" key="5">
    <source>
        <dbReference type="Proteomes" id="UP001165060"/>
    </source>
</evidence>
<dbReference type="NCBIfam" id="TIGR01066">
    <property type="entry name" value="rplM_bact"/>
    <property type="match status" value="1"/>
</dbReference>
<dbReference type="EMBL" id="BRYB01002148">
    <property type="protein sequence ID" value="GMI40370.1"/>
    <property type="molecule type" value="Genomic_DNA"/>
</dbReference>
<dbReference type="CDD" id="cd00392">
    <property type="entry name" value="Ribosomal_L13"/>
    <property type="match status" value="1"/>
</dbReference>
<evidence type="ECO:0000313" key="4">
    <source>
        <dbReference type="EMBL" id="GMI40370.1"/>
    </source>
</evidence>
<keyword evidence="2" id="KW-0689">Ribosomal protein</keyword>
<protein>
    <recommendedName>
        <fullName evidence="6">Ribosomal protein L13</fullName>
    </recommendedName>
</protein>
<name>A0ABQ6N5Y3_9STRA</name>
<evidence type="ECO:0000256" key="1">
    <source>
        <dbReference type="ARBA" id="ARBA00006227"/>
    </source>
</evidence>
<dbReference type="InterPro" id="IPR005822">
    <property type="entry name" value="Ribosomal_uL13"/>
</dbReference>
<evidence type="ECO:0000256" key="2">
    <source>
        <dbReference type="ARBA" id="ARBA00022980"/>
    </source>
</evidence>
<dbReference type="InterPro" id="IPR005823">
    <property type="entry name" value="Ribosomal_uL13_bac-type"/>
</dbReference>
<proteinExistence type="inferred from homology"/>
<gene>
    <name evidence="4" type="ORF">TeGR_g11355</name>
</gene>
<dbReference type="Pfam" id="PF00572">
    <property type="entry name" value="Ribosomal_L13"/>
    <property type="match status" value="1"/>
</dbReference>
<accession>A0ABQ6N5Y3</accession>
<keyword evidence="3" id="KW-0687">Ribonucleoprotein</keyword>
<sequence length="181" mass="20758">MSFPGRAANLAWHHIDAQNQVVGRLSTHVASLLRGKHKPTYHPNTDCGDAIVITNAAGVRFTGKKWDKQLYRWHTGYPGGLRQRTAKEQLQLQPTKILRHSILGMLRATNLRHRHMEKRLFIYPGAEHPHAKELNGKAPLPPVPRARSGKFHFGLYPHNEVVEDDDEEEPMLTMEEWEAQR</sequence>
<dbReference type="PANTHER" id="PTHR11545:SF2">
    <property type="entry name" value="LARGE RIBOSOMAL SUBUNIT PROTEIN UL13M"/>
    <property type="match status" value="1"/>
</dbReference>
<dbReference type="Proteomes" id="UP001165060">
    <property type="component" value="Unassembled WGS sequence"/>
</dbReference>
<comment type="similarity">
    <text evidence="1">Belongs to the universal ribosomal protein uL13 family.</text>
</comment>
<dbReference type="InterPro" id="IPR036899">
    <property type="entry name" value="Ribosomal_uL13_sf"/>
</dbReference>
<keyword evidence="5" id="KW-1185">Reference proteome</keyword>
<organism evidence="4 5">
    <name type="scientific">Tetraparma gracilis</name>
    <dbReference type="NCBI Taxonomy" id="2962635"/>
    <lineage>
        <taxon>Eukaryota</taxon>
        <taxon>Sar</taxon>
        <taxon>Stramenopiles</taxon>
        <taxon>Ochrophyta</taxon>
        <taxon>Bolidophyceae</taxon>
        <taxon>Parmales</taxon>
        <taxon>Triparmaceae</taxon>
        <taxon>Tetraparma</taxon>
    </lineage>
</organism>